<dbReference type="Proteomes" id="UP000887565">
    <property type="component" value="Unplaced"/>
</dbReference>
<reference evidence="2" key="1">
    <citation type="submission" date="2022-11" db="UniProtKB">
        <authorList>
            <consortium name="WormBaseParasite"/>
        </authorList>
    </citation>
    <scope>IDENTIFICATION</scope>
</reference>
<name>A0A915I2F8_ROMCU</name>
<dbReference type="WBParaSite" id="nRc.2.0.1.t07643-RA">
    <property type="protein sequence ID" value="nRc.2.0.1.t07643-RA"/>
    <property type="gene ID" value="nRc.2.0.1.g07643"/>
</dbReference>
<protein>
    <submittedName>
        <fullName evidence="2">Uncharacterized protein</fullName>
    </submittedName>
</protein>
<evidence type="ECO:0000313" key="1">
    <source>
        <dbReference type="Proteomes" id="UP000887565"/>
    </source>
</evidence>
<keyword evidence="1" id="KW-1185">Reference proteome</keyword>
<proteinExistence type="predicted"/>
<organism evidence="1 2">
    <name type="scientific">Romanomermis culicivorax</name>
    <name type="common">Nematode worm</name>
    <dbReference type="NCBI Taxonomy" id="13658"/>
    <lineage>
        <taxon>Eukaryota</taxon>
        <taxon>Metazoa</taxon>
        <taxon>Ecdysozoa</taxon>
        <taxon>Nematoda</taxon>
        <taxon>Enoplea</taxon>
        <taxon>Dorylaimia</taxon>
        <taxon>Mermithida</taxon>
        <taxon>Mermithoidea</taxon>
        <taxon>Mermithidae</taxon>
        <taxon>Romanomermis</taxon>
    </lineage>
</organism>
<dbReference type="AlphaFoldDB" id="A0A915I2F8"/>
<accession>A0A915I2F8</accession>
<evidence type="ECO:0000313" key="2">
    <source>
        <dbReference type="WBParaSite" id="nRc.2.0.1.t07643-RA"/>
    </source>
</evidence>
<sequence>MGVDSSIGAGAILEISSSLSFKKSLICVAVAVMLEGAAEVSIQNSSSNMIGRNTNRLQTYVLGSLVKDGSRSGMRFIQLVRRDLGLPLVRYHIHS</sequence>